<dbReference type="InterPro" id="IPR009325">
    <property type="entry name" value="DUF983"/>
</dbReference>
<proteinExistence type="predicted"/>
<gene>
    <name evidence="2" type="ORF">EUU23_11290</name>
</gene>
<name>A0A6I4LXI7_9SPHN</name>
<keyword evidence="1" id="KW-0472">Membrane</keyword>
<dbReference type="OrthoDB" id="9799456at2"/>
<keyword evidence="1" id="KW-0812">Transmembrane</keyword>
<feature type="transmembrane region" description="Helical" evidence="1">
    <location>
        <begin position="82"/>
        <end position="103"/>
    </location>
</feature>
<dbReference type="Pfam" id="PF06170">
    <property type="entry name" value="DUF983"/>
    <property type="match status" value="1"/>
</dbReference>
<keyword evidence="3" id="KW-1185">Reference proteome</keyword>
<dbReference type="RefSeq" id="WP_160354207.1">
    <property type="nucleotide sequence ID" value="NZ_SDWJ01000002.1"/>
</dbReference>
<accession>A0A6I4LXI7</accession>
<feature type="transmembrane region" description="Helical" evidence="1">
    <location>
        <begin position="58"/>
        <end position="76"/>
    </location>
</feature>
<dbReference type="AlphaFoldDB" id="A0A6I4LXI7"/>
<organism evidence="2 3">
    <name type="scientific">Sphingorhabdus profundilacus</name>
    <dbReference type="NCBI Taxonomy" id="2509718"/>
    <lineage>
        <taxon>Bacteria</taxon>
        <taxon>Pseudomonadati</taxon>
        <taxon>Pseudomonadota</taxon>
        <taxon>Alphaproteobacteria</taxon>
        <taxon>Sphingomonadales</taxon>
        <taxon>Sphingomonadaceae</taxon>
        <taxon>Sphingorhabdus</taxon>
    </lineage>
</organism>
<evidence type="ECO:0000313" key="2">
    <source>
        <dbReference type="EMBL" id="MVZ98277.1"/>
    </source>
</evidence>
<sequence length="128" mass="13468">MPDIQKPKGQPGIAKAALFGLCPQCGAKTLFAGPARFSDRCGNCGLDYAGFNVGDGPAALLTLGIGALIIIMALMLDTAVRPPFWVHVIIWVPVTAAMTVYALRVSKGALLAAEHYNRAKEAGRDDVT</sequence>
<dbReference type="EMBL" id="SDWJ01000002">
    <property type="protein sequence ID" value="MVZ98277.1"/>
    <property type="molecule type" value="Genomic_DNA"/>
</dbReference>
<dbReference type="Proteomes" id="UP000471147">
    <property type="component" value="Unassembled WGS sequence"/>
</dbReference>
<evidence type="ECO:0000313" key="3">
    <source>
        <dbReference type="Proteomes" id="UP000471147"/>
    </source>
</evidence>
<comment type="caution">
    <text evidence="2">The sequence shown here is derived from an EMBL/GenBank/DDBJ whole genome shotgun (WGS) entry which is preliminary data.</text>
</comment>
<reference evidence="2 3" key="1">
    <citation type="submission" date="2019-01" db="EMBL/GenBank/DDBJ databases">
        <title>Sphingorhabdus lacus sp.nov., isolated from an oligotrophic freshwater lake.</title>
        <authorList>
            <person name="Park M."/>
        </authorList>
    </citation>
    <scope>NUCLEOTIDE SEQUENCE [LARGE SCALE GENOMIC DNA]</scope>
    <source>
        <strain evidence="2 3">IMCC26285</strain>
    </source>
</reference>
<evidence type="ECO:0000256" key="1">
    <source>
        <dbReference type="SAM" id="Phobius"/>
    </source>
</evidence>
<keyword evidence="1" id="KW-1133">Transmembrane helix</keyword>
<protein>
    <submittedName>
        <fullName evidence="2">DUF983 domain-containing protein</fullName>
    </submittedName>
</protein>